<dbReference type="Gene3D" id="1.10.287.470">
    <property type="entry name" value="Helix hairpin bin"/>
    <property type="match status" value="1"/>
</dbReference>
<dbReference type="RefSeq" id="WP_188791926.1">
    <property type="nucleotide sequence ID" value="NZ_BMJV01000010.1"/>
</dbReference>
<sequence length="349" mass="36768">MRFALALVLCTAAPAAHAAEALAVQIVTAAPATRSQSYSLTGELRARDSISAAFPVAGRVTDVLAQEGDEVGAGMVLARLDDVQQVQAQRAAQAGVATAEADVAQAQADFTRYEQLFSRSAVTRARRDEAEDALRAAEASLAQARAELERADKALRDTTLRAPQDATVTDRLAEDGQVVSAAQPVFELALDTGMEAVFDVPEVLLTTGKPPPDVTLWQLSEPDVLFEGVVDEVSPLVDPDTGTVAVTLRLPDPPEGLGYGEAVRGRVEHPETDALIELPWTALTTTAGGSAVWTVGSDDTVTLTPVTVARYETEVLLLSDGIAPGTRVVGHGAQLLFPGRRVVDVESLQ</sequence>
<name>A0A8J2ZN09_9RHOB</name>
<feature type="coiled-coil region" evidence="2">
    <location>
        <begin position="96"/>
        <end position="161"/>
    </location>
</feature>
<keyword evidence="3" id="KW-0732">Signal</keyword>
<dbReference type="PANTHER" id="PTHR30469:SF38">
    <property type="entry name" value="HLYD FAMILY SECRETION PROTEIN"/>
    <property type="match status" value="1"/>
</dbReference>
<reference evidence="5" key="2">
    <citation type="submission" date="2020-09" db="EMBL/GenBank/DDBJ databases">
        <authorList>
            <person name="Sun Q."/>
            <person name="Zhou Y."/>
        </authorList>
    </citation>
    <scope>NUCLEOTIDE SEQUENCE</scope>
    <source>
        <strain evidence="5">CGMCC 1.15762</strain>
    </source>
</reference>
<organism evidence="5 6">
    <name type="scientific">Salipiger pallidus</name>
    <dbReference type="NCBI Taxonomy" id="1775170"/>
    <lineage>
        <taxon>Bacteria</taxon>
        <taxon>Pseudomonadati</taxon>
        <taxon>Pseudomonadota</taxon>
        <taxon>Alphaproteobacteria</taxon>
        <taxon>Rhodobacterales</taxon>
        <taxon>Roseobacteraceae</taxon>
        <taxon>Salipiger</taxon>
    </lineage>
</organism>
<feature type="domain" description="Multidrug resistance protein MdtA-like C-terminal permuted SH3" evidence="4">
    <location>
        <begin position="278"/>
        <end position="334"/>
    </location>
</feature>
<dbReference type="PANTHER" id="PTHR30469">
    <property type="entry name" value="MULTIDRUG RESISTANCE PROTEIN MDTA"/>
    <property type="match status" value="1"/>
</dbReference>
<feature type="signal peptide" evidence="3">
    <location>
        <begin position="1"/>
        <end position="18"/>
    </location>
</feature>
<keyword evidence="2" id="KW-0175">Coiled coil</keyword>
<dbReference type="AlphaFoldDB" id="A0A8J2ZN09"/>
<dbReference type="Gene3D" id="2.40.50.100">
    <property type="match status" value="1"/>
</dbReference>
<evidence type="ECO:0000313" key="5">
    <source>
        <dbReference type="EMBL" id="GGG84782.1"/>
    </source>
</evidence>
<accession>A0A8J2ZN09</accession>
<dbReference type="Gene3D" id="2.40.420.20">
    <property type="match status" value="1"/>
</dbReference>
<dbReference type="Gene3D" id="2.40.30.170">
    <property type="match status" value="1"/>
</dbReference>
<evidence type="ECO:0000256" key="3">
    <source>
        <dbReference type="SAM" id="SignalP"/>
    </source>
</evidence>
<dbReference type="Pfam" id="PF25967">
    <property type="entry name" value="RND-MFP_C"/>
    <property type="match status" value="1"/>
</dbReference>
<evidence type="ECO:0000259" key="4">
    <source>
        <dbReference type="Pfam" id="PF25967"/>
    </source>
</evidence>
<comment type="caution">
    <text evidence="5">The sequence shown here is derived from an EMBL/GenBank/DDBJ whole genome shotgun (WGS) entry which is preliminary data.</text>
</comment>
<feature type="chain" id="PRO_5035266748" evidence="3">
    <location>
        <begin position="19"/>
        <end position="349"/>
    </location>
</feature>
<evidence type="ECO:0000256" key="1">
    <source>
        <dbReference type="ARBA" id="ARBA00009477"/>
    </source>
</evidence>
<reference evidence="5" key="1">
    <citation type="journal article" date="2014" name="Int. J. Syst. Evol. Microbiol.">
        <title>Complete genome sequence of Corynebacterium casei LMG S-19264T (=DSM 44701T), isolated from a smear-ripened cheese.</title>
        <authorList>
            <consortium name="US DOE Joint Genome Institute (JGI-PGF)"/>
            <person name="Walter F."/>
            <person name="Albersmeier A."/>
            <person name="Kalinowski J."/>
            <person name="Ruckert C."/>
        </authorList>
    </citation>
    <scope>NUCLEOTIDE SEQUENCE</scope>
    <source>
        <strain evidence="5">CGMCC 1.15762</strain>
    </source>
</reference>
<dbReference type="GO" id="GO:1990281">
    <property type="term" value="C:efflux pump complex"/>
    <property type="evidence" value="ECO:0007669"/>
    <property type="project" value="TreeGrafter"/>
</dbReference>
<dbReference type="NCBIfam" id="TIGR01730">
    <property type="entry name" value="RND_mfp"/>
    <property type="match status" value="1"/>
</dbReference>
<proteinExistence type="inferred from homology"/>
<gene>
    <name evidence="5" type="ORF">GCM10011415_38620</name>
</gene>
<dbReference type="SUPFAM" id="SSF111369">
    <property type="entry name" value="HlyD-like secretion proteins"/>
    <property type="match status" value="1"/>
</dbReference>
<dbReference type="GO" id="GO:0015562">
    <property type="term" value="F:efflux transmembrane transporter activity"/>
    <property type="evidence" value="ECO:0007669"/>
    <property type="project" value="TreeGrafter"/>
</dbReference>
<protein>
    <submittedName>
        <fullName evidence="5">Acriflavin resistance protein</fullName>
    </submittedName>
</protein>
<comment type="similarity">
    <text evidence="1">Belongs to the membrane fusion protein (MFP) (TC 8.A.1) family.</text>
</comment>
<dbReference type="InterPro" id="IPR006143">
    <property type="entry name" value="RND_pump_MFP"/>
</dbReference>
<dbReference type="EMBL" id="BMJV01000010">
    <property type="protein sequence ID" value="GGG84782.1"/>
    <property type="molecule type" value="Genomic_DNA"/>
</dbReference>
<evidence type="ECO:0000256" key="2">
    <source>
        <dbReference type="SAM" id="Coils"/>
    </source>
</evidence>
<keyword evidence="6" id="KW-1185">Reference proteome</keyword>
<dbReference type="Proteomes" id="UP000617145">
    <property type="component" value="Unassembled WGS sequence"/>
</dbReference>
<evidence type="ECO:0000313" key="6">
    <source>
        <dbReference type="Proteomes" id="UP000617145"/>
    </source>
</evidence>
<dbReference type="InterPro" id="IPR058627">
    <property type="entry name" value="MdtA-like_C"/>
</dbReference>